<proteinExistence type="predicted"/>
<dbReference type="Proteomes" id="UP000196435">
    <property type="component" value="Unassembled WGS sequence"/>
</dbReference>
<sequence>MKHNNQASYGVIIDNLGNSFTRIDGIEQVTSYQNTKKYQGRVIFIQIKENHPVTIII</sequence>
<dbReference type="EMBL" id="FTLG01000188">
    <property type="protein sequence ID" value="SIP73754.1"/>
    <property type="molecule type" value="Genomic_DNA"/>
</dbReference>
<organism evidence="1 2">
    <name type="scientific">Xenorhabdus innexi</name>
    <dbReference type="NCBI Taxonomy" id="290109"/>
    <lineage>
        <taxon>Bacteria</taxon>
        <taxon>Pseudomonadati</taxon>
        <taxon>Pseudomonadota</taxon>
        <taxon>Gammaproteobacteria</taxon>
        <taxon>Enterobacterales</taxon>
        <taxon>Morganellaceae</taxon>
        <taxon>Xenorhabdus</taxon>
    </lineage>
</organism>
<evidence type="ECO:0000313" key="1">
    <source>
        <dbReference type="EMBL" id="SIP73754.1"/>
    </source>
</evidence>
<reference evidence="2" key="1">
    <citation type="submission" date="2016-12" db="EMBL/GenBank/DDBJ databases">
        <authorList>
            <person name="Gaudriault S."/>
        </authorList>
    </citation>
    <scope>NUCLEOTIDE SEQUENCE [LARGE SCALE GENOMIC DNA]</scope>
    <source>
        <strain evidence="2">HGB1681 (deposited as PTA-6826 in the American Type Culture Collection)</strain>
    </source>
</reference>
<protein>
    <submittedName>
        <fullName evidence="1">Uncharacterized protein</fullName>
    </submittedName>
</protein>
<evidence type="ECO:0000313" key="2">
    <source>
        <dbReference type="Proteomes" id="UP000196435"/>
    </source>
</evidence>
<name>A0A1N6MY94_9GAMM</name>
<dbReference type="AlphaFoldDB" id="A0A1N6MY94"/>
<gene>
    <name evidence="1" type="ORF">XIS1_460069</name>
</gene>
<accession>A0A1N6MY94</accession>